<keyword evidence="1" id="KW-0175">Coiled coil</keyword>
<evidence type="ECO:0000256" key="1">
    <source>
        <dbReference type="SAM" id="Coils"/>
    </source>
</evidence>
<evidence type="ECO:0000313" key="4">
    <source>
        <dbReference type="Proteomes" id="UP001150259"/>
    </source>
</evidence>
<dbReference type="RefSeq" id="WP_272461407.1">
    <property type="nucleotide sequence ID" value="NZ_JAPFQL010000019.1"/>
</dbReference>
<evidence type="ECO:0000256" key="2">
    <source>
        <dbReference type="SAM" id="MobiDB-lite"/>
    </source>
</evidence>
<gene>
    <name evidence="3" type="ORF">OO014_06145</name>
</gene>
<protein>
    <submittedName>
        <fullName evidence="3">Uncharacterized protein</fullName>
    </submittedName>
</protein>
<sequence length="102" mass="11120">MCPLPVDPDARKRLQDAQRAEAEALKSVELATRARDRVQRKLDTANAELDAAKSTLIEGSGISRAALLLAEEESDLRRIRRLASRDVAGNRASRPTGSQPSI</sequence>
<name>A0ABT5GF12_9MICO</name>
<proteinExistence type="predicted"/>
<evidence type="ECO:0000313" key="3">
    <source>
        <dbReference type="EMBL" id="MDC5696833.1"/>
    </source>
</evidence>
<organism evidence="3 4">
    <name type="scientific">Intrasporangium calvum</name>
    <dbReference type="NCBI Taxonomy" id="53358"/>
    <lineage>
        <taxon>Bacteria</taxon>
        <taxon>Bacillati</taxon>
        <taxon>Actinomycetota</taxon>
        <taxon>Actinomycetes</taxon>
        <taxon>Micrococcales</taxon>
        <taxon>Intrasporangiaceae</taxon>
        <taxon>Intrasporangium</taxon>
    </lineage>
</organism>
<feature type="coiled-coil region" evidence="1">
    <location>
        <begin position="28"/>
        <end position="55"/>
    </location>
</feature>
<dbReference type="Proteomes" id="UP001150259">
    <property type="component" value="Unassembled WGS sequence"/>
</dbReference>
<keyword evidence="4" id="KW-1185">Reference proteome</keyword>
<feature type="compositionally biased region" description="Polar residues" evidence="2">
    <location>
        <begin position="93"/>
        <end position="102"/>
    </location>
</feature>
<dbReference type="EMBL" id="JAPFQL010000019">
    <property type="protein sequence ID" value="MDC5696833.1"/>
    <property type="molecule type" value="Genomic_DNA"/>
</dbReference>
<accession>A0ABT5GF12</accession>
<feature type="region of interest" description="Disordered" evidence="2">
    <location>
        <begin position="82"/>
        <end position="102"/>
    </location>
</feature>
<reference evidence="3 4" key="1">
    <citation type="submission" date="2022-11" db="EMBL/GenBank/DDBJ databases">
        <title>Anaerobic phenanthrene biodegradation by a DNRA strain PheN6.</title>
        <authorList>
            <person name="Zhang Z."/>
        </authorList>
    </citation>
    <scope>NUCLEOTIDE SEQUENCE [LARGE SCALE GENOMIC DNA]</scope>
    <source>
        <strain evidence="3 4">PheN6</strain>
    </source>
</reference>
<comment type="caution">
    <text evidence="3">The sequence shown here is derived from an EMBL/GenBank/DDBJ whole genome shotgun (WGS) entry which is preliminary data.</text>
</comment>